<feature type="transmembrane region" description="Helical" evidence="1">
    <location>
        <begin position="38"/>
        <end position="58"/>
    </location>
</feature>
<proteinExistence type="predicted"/>
<dbReference type="Proteomes" id="UP001341840">
    <property type="component" value="Unassembled WGS sequence"/>
</dbReference>
<keyword evidence="1" id="KW-1133">Transmembrane helix</keyword>
<name>A0ABU6RC42_9FABA</name>
<gene>
    <name evidence="2" type="ORF">PIB30_031567</name>
</gene>
<accession>A0ABU6RC42</accession>
<reference evidence="2 3" key="1">
    <citation type="journal article" date="2023" name="Plants (Basel)">
        <title>Bridging the Gap: Combining Genomics and Transcriptomics Approaches to Understand Stylosanthes scabra, an Orphan Legume from the Brazilian Caatinga.</title>
        <authorList>
            <person name="Ferreira-Neto J.R.C."/>
            <person name="da Silva M.D."/>
            <person name="Binneck E."/>
            <person name="de Melo N.F."/>
            <person name="da Silva R.H."/>
            <person name="de Melo A.L.T.M."/>
            <person name="Pandolfi V."/>
            <person name="Bustamante F.O."/>
            <person name="Brasileiro-Vidal A.C."/>
            <person name="Benko-Iseppon A.M."/>
        </authorList>
    </citation>
    <scope>NUCLEOTIDE SEQUENCE [LARGE SCALE GENOMIC DNA]</scope>
    <source>
        <tissue evidence="2">Leaves</tissue>
    </source>
</reference>
<keyword evidence="1" id="KW-0472">Membrane</keyword>
<evidence type="ECO:0000256" key="1">
    <source>
        <dbReference type="SAM" id="Phobius"/>
    </source>
</evidence>
<keyword evidence="1" id="KW-0812">Transmembrane</keyword>
<comment type="caution">
    <text evidence="2">The sequence shown here is derived from an EMBL/GenBank/DDBJ whole genome shotgun (WGS) entry which is preliminary data.</text>
</comment>
<dbReference type="EMBL" id="JASCZI010030344">
    <property type="protein sequence ID" value="MED6121586.1"/>
    <property type="molecule type" value="Genomic_DNA"/>
</dbReference>
<evidence type="ECO:0000313" key="2">
    <source>
        <dbReference type="EMBL" id="MED6121586.1"/>
    </source>
</evidence>
<evidence type="ECO:0000313" key="3">
    <source>
        <dbReference type="Proteomes" id="UP001341840"/>
    </source>
</evidence>
<protein>
    <submittedName>
        <fullName evidence="2">Uncharacterized protein</fullName>
    </submittedName>
</protein>
<sequence>MVLKIGPHPLIEPKNGVMSAYNLPFITAAPPSPPELCVFAGGLASVSLVVVCCASLIIVRCVLRIPQLCVSVVRLCVAFVCLSQLRRCPCLKDVAISILEVILLLMRLKGMKNLLVSQC</sequence>
<keyword evidence="3" id="KW-1185">Reference proteome</keyword>
<organism evidence="2 3">
    <name type="scientific">Stylosanthes scabra</name>
    <dbReference type="NCBI Taxonomy" id="79078"/>
    <lineage>
        <taxon>Eukaryota</taxon>
        <taxon>Viridiplantae</taxon>
        <taxon>Streptophyta</taxon>
        <taxon>Embryophyta</taxon>
        <taxon>Tracheophyta</taxon>
        <taxon>Spermatophyta</taxon>
        <taxon>Magnoliopsida</taxon>
        <taxon>eudicotyledons</taxon>
        <taxon>Gunneridae</taxon>
        <taxon>Pentapetalae</taxon>
        <taxon>rosids</taxon>
        <taxon>fabids</taxon>
        <taxon>Fabales</taxon>
        <taxon>Fabaceae</taxon>
        <taxon>Papilionoideae</taxon>
        <taxon>50 kb inversion clade</taxon>
        <taxon>dalbergioids sensu lato</taxon>
        <taxon>Dalbergieae</taxon>
        <taxon>Pterocarpus clade</taxon>
        <taxon>Stylosanthes</taxon>
    </lineage>
</organism>